<proteinExistence type="predicted"/>
<dbReference type="Proteomes" id="UP001392318">
    <property type="component" value="Unassembled WGS sequence"/>
</dbReference>
<evidence type="ECO:0000313" key="1">
    <source>
        <dbReference type="EMBL" id="MEM5403797.1"/>
    </source>
</evidence>
<sequence length="353" mass="39850">MASRYERQGRSRFRTIQVRMWGDEKFKRLTPIPPCGQGLWVYLLTGHHTGPIPGLFHTGPAAMAEQLHWSLEDFAKAFDEVLRQGMAQVDLDACVVWIPKAIEYNKPQSPNVVLSWANEWDLMPECALKWEACETLRAFVCGLGKGYPKAFGQVFDNHSPEALRKASGKTTCNQEQEQEQEQKDSKESLKHIRPARADGAALDLLGDEHGSTNGTARHVGIAEVRAVFGYWQTVMRSPRSKLDDKRERKIRIALRNYTPDDLQTAIRGCAKDPWHMGTNPSGRAFNSIELILRDSQHIEKFISYDSKPVLPVKPSGPVARQERRARTAKAFGLVTSEDVVDVPPEDCHDITRH</sequence>
<name>A0ACC6RQS7_9BURK</name>
<protein>
    <submittedName>
        <fullName evidence="1">Uncharacterized protein</fullName>
    </submittedName>
</protein>
<dbReference type="EMBL" id="JAYMRU010000024">
    <property type="protein sequence ID" value="MEM5403797.1"/>
    <property type="molecule type" value="Genomic_DNA"/>
</dbReference>
<keyword evidence="2" id="KW-1185">Reference proteome</keyword>
<accession>A0ACC6RQS7</accession>
<comment type="caution">
    <text evidence="1">The sequence shown here is derived from an EMBL/GenBank/DDBJ whole genome shotgun (WGS) entry which is preliminary data.</text>
</comment>
<reference evidence="1" key="1">
    <citation type="submission" date="2024-01" db="EMBL/GenBank/DDBJ databases">
        <title>The diversity of rhizobia nodulating Mimosa spp. in eleven states of Brazil covering several biomes is determined by host plant, location, and edaphic factors.</title>
        <authorList>
            <person name="Rouws L."/>
            <person name="Barauna A."/>
            <person name="Beukes C."/>
            <person name="De Faria S.M."/>
            <person name="Gross E."/>
            <person name="Dos Reis Junior F.B."/>
            <person name="Simon M."/>
            <person name="Maluk M."/>
            <person name="Odee D.W."/>
            <person name="Kenicer G."/>
            <person name="Young J.P.W."/>
            <person name="Reis V.M."/>
            <person name="Zilli J."/>
            <person name="James E.K."/>
        </authorList>
    </citation>
    <scope>NUCLEOTIDE SEQUENCE</scope>
    <source>
        <strain evidence="1">JPY452</strain>
    </source>
</reference>
<evidence type="ECO:0000313" key="2">
    <source>
        <dbReference type="Proteomes" id="UP001392318"/>
    </source>
</evidence>
<organism evidence="1 2">
    <name type="scientific">Paraburkholderia unamae</name>
    <dbReference type="NCBI Taxonomy" id="219649"/>
    <lineage>
        <taxon>Bacteria</taxon>
        <taxon>Pseudomonadati</taxon>
        <taxon>Pseudomonadota</taxon>
        <taxon>Betaproteobacteria</taxon>
        <taxon>Burkholderiales</taxon>
        <taxon>Burkholderiaceae</taxon>
        <taxon>Paraburkholderia</taxon>
    </lineage>
</organism>
<gene>
    <name evidence="1" type="ORF">VSR83_27810</name>
</gene>